<organism evidence="1 2">
    <name type="scientific">Persea americana</name>
    <name type="common">Avocado</name>
    <dbReference type="NCBI Taxonomy" id="3435"/>
    <lineage>
        <taxon>Eukaryota</taxon>
        <taxon>Viridiplantae</taxon>
        <taxon>Streptophyta</taxon>
        <taxon>Embryophyta</taxon>
        <taxon>Tracheophyta</taxon>
        <taxon>Spermatophyta</taxon>
        <taxon>Magnoliopsida</taxon>
        <taxon>Magnoliidae</taxon>
        <taxon>Laurales</taxon>
        <taxon>Lauraceae</taxon>
        <taxon>Persea</taxon>
    </lineage>
</organism>
<reference evidence="1 2" key="1">
    <citation type="journal article" date="2022" name="Hortic Res">
        <title>A haplotype resolved chromosomal level avocado genome allows analysis of novel avocado genes.</title>
        <authorList>
            <person name="Nath O."/>
            <person name="Fletcher S.J."/>
            <person name="Hayward A."/>
            <person name="Shaw L.M."/>
            <person name="Masouleh A.K."/>
            <person name="Furtado A."/>
            <person name="Henry R.J."/>
            <person name="Mitter N."/>
        </authorList>
    </citation>
    <scope>NUCLEOTIDE SEQUENCE [LARGE SCALE GENOMIC DNA]</scope>
    <source>
        <strain evidence="2">cv. Hass</strain>
    </source>
</reference>
<dbReference type="Proteomes" id="UP001234297">
    <property type="component" value="Chromosome 5"/>
</dbReference>
<protein>
    <submittedName>
        <fullName evidence="1">Uncharacterized protein</fullName>
    </submittedName>
</protein>
<evidence type="ECO:0000313" key="1">
    <source>
        <dbReference type="EMBL" id="KAJ8642129.1"/>
    </source>
</evidence>
<dbReference type="EMBL" id="CM056813">
    <property type="protein sequence ID" value="KAJ8642129.1"/>
    <property type="molecule type" value="Genomic_DNA"/>
</dbReference>
<gene>
    <name evidence="1" type="ORF">MRB53_018823</name>
</gene>
<accession>A0ACC2M8U6</accession>
<sequence length="197" mass="22402">MGVFPINATTMALVCFSSAITSVAETVANSDEPLSTKQTKATEGPGLLLLGTAQRPPSLLHTTNRSCKVGIRCGPQNLSTNFSSAVLHRRVVSHVFKVSFDSAKWSLRVVGRAVGVCRGVRDRQGREEEEGEERERGRRWVVQTMMQGVRNDTMAWHTKKRRRQEEKEKRERKEREKRENEEEEEDDGRLGVRHMQV</sequence>
<name>A0ACC2M8U6_PERAE</name>
<keyword evidence="2" id="KW-1185">Reference proteome</keyword>
<proteinExistence type="predicted"/>
<evidence type="ECO:0000313" key="2">
    <source>
        <dbReference type="Proteomes" id="UP001234297"/>
    </source>
</evidence>
<comment type="caution">
    <text evidence="1">The sequence shown here is derived from an EMBL/GenBank/DDBJ whole genome shotgun (WGS) entry which is preliminary data.</text>
</comment>